<dbReference type="Gene3D" id="1.25.40.20">
    <property type="entry name" value="Ankyrin repeat-containing domain"/>
    <property type="match status" value="1"/>
</dbReference>
<evidence type="ECO:0000256" key="1">
    <source>
        <dbReference type="ARBA" id="ARBA00022737"/>
    </source>
</evidence>
<keyword evidence="1" id="KW-0677">Repeat</keyword>
<gene>
    <name evidence="4" type="ORF">MNOR_LOCUS20239</name>
</gene>
<dbReference type="InterPro" id="IPR036770">
    <property type="entry name" value="Ankyrin_rpt-contain_sf"/>
</dbReference>
<accession>A0AAV2R866</accession>
<feature type="repeat" description="ANK" evidence="3">
    <location>
        <begin position="80"/>
        <end position="109"/>
    </location>
</feature>
<sequence length="209" mass="22533">KGHALEVQQALQDAEDPNTTMPYKLPVLWGRPAKSGRFWGGQLDKAPVLLVAVVKNDIWVVKALLKAKVDTEFRGDCFATPLSYAARLGHTRLVEQLLNHGANVNAKDSKWGSIPIHSAASRGSVRIMQMLGAKGSPIGPRDFVGDTPLHEAAYYGRNGACQWLVSQGADVLAVSNTEESAAEYAASRGHKEVSGWLRSFEANVAAARS</sequence>
<organism evidence="4 5">
    <name type="scientific">Meganyctiphanes norvegica</name>
    <name type="common">Northern krill</name>
    <name type="synonym">Thysanopoda norvegica</name>
    <dbReference type="NCBI Taxonomy" id="48144"/>
    <lineage>
        <taxon>Eukaryota</taxon>
        <taxon>Metazoa</taxon>
        <taxon>Ecdysozoa</taxon>
        <taxon>Arthropoda</taxon>
        <taxon>Crustacea</taxon>
        <taxon>Multicrustacea</taxon>
        <taxon>Malacostraca</taxon>
        <taxon>Eumalacostraca</taxon>
        <taxon>Eucarida</taxon>
        <taxon>Euphausiacea</taxon>
        <taxon>Euphausiidae</taxon>
        <taxon>Meganyctiphanes</taxon>
    </lineage>
</organism>
<feature type="repeat" description="ANK" evidence="3">
    <location>
        <begin position="144"/>
        <end position="176"/>
    </location>
</feature>
<evidence type="ECO:0000313" key="5">
    <source>
        <dbReference type="Proteomes" id="UP001497623"/>
    </source>
</evidence>
<dbReference type="AlphaFoldDB" id="A0AAV2R866"/>
<feature type="non-terminal residue" evidence="4">
    <location>
        <position position="1"/>
    </location>
</feature>
<dbReference type="EMBL" id="CAXKWB010015502">
    <property type="protein sequence ID" value="CAL4113983.1"/>
    <property type="molecule type" value="Genomic_DNA"/>
</dbReference>
<keyword evidence="5" id="KW-1185">Reference proteome</keyword>
<proteinExistence type="predicted"/>
<reference evidence="4 5" key="1">
    <citation type="submission" date="2024-05" db="EMBL/GenBank/DDBJ databases">
        <authorList>
            <person name="Wallberg A."/>
        </authorList>
    </citation>
    <scope>NUCLEOTIDE SEQUENCE [LARGE SCALE GENOMIC DNA]</scope>
</reference>
<keyword evidence="2 3" id="KW-0040">ANK repeat</keyword>
<dbReference type="InterPro" id="IPR002110">
    <property type="entry name" value="Ankyrin_rpt"/>
</dbReference>
<dbReference type="Pfam" id="PF00023">
    <property type="entry name" value="Ank"/>
    <property type="match status" value="1"/>
</dbReference>
<dbReference type="PANTHER" id="PTHR24171">
    <property type="entry name" value="ANKYRIN REPEAT DOMAIN-CONTAINING PROTEIN 39-RELATED"/>
    <property type="match status" value="1"/>
</dbReference>
<dbReference type="SUPFAM" id="SSF48403">
    <property type="entry name" value="Ankyrin repeat"/>
    <property type="match status" value="1"/>
</dbReference>
<dbReference type="Proteomes" id="UP001497623">
    <property type="component" value="Unassembled WGS sequence"/>
</dbReference>
<dbReference type="SMART" id="SM00248">
    <property type="entry name" value="ANK"/>
    <property type="match status" value="5"/>
</dbReference>
<evidence type="ECO:0000256" key="3">
    <source>
        <dbReference type="PROSITE-ProRule" id="PRU00023"/>
    </source>
</evidence>
<evidence type="ECO:0008006" key="6">
    <source>
        <dbReference type="Google" id="ProtNLM"/>
    </source>
</evidence>
<evidence type="ECO:0000256" key="2">
    <source>
        <dbReference type="ARBA" id="ARBA00023043"/>
    </source>
</evidence>
<name>A0AAV2R866_MEGNR</name>
<evidence type="ECO:0000313" key="4">
    <source>
        <dbReference type="EMBL" id="CAL4113983.1"/>
    </source>
</evidence>
<dbReference type="Pfam" id="PF12796">
    <property type="entry name" value="Ank_2"/>
    <property type="match status" value="1"/>
</dbReference>
<dbReference type="PROSITE" id="PS50297">
    <property type="entry name" value="ANK_REP_REGION"/>
    <property type="match status" value="2"/>
</dbReference>
<dbReference type="PROSITE" id="PS50088">
    <property type="entry name" value="ANK_REPEAT"/>
    <property type="match status" value="2"/>
</dbReference>
<protein>
    <recommendedName>
        <fullName evidence="6">Ankyrin</fullName>
    </recommendedName>
</protein>
<comment type="caution">
    <text evidence="4">The sequence shown here is derived from an EMBL/GenBank/DDBJ whole genome shotgun (WGS) entry which is preliminary data.</text>
</comment>